<feature type="non-terminal residue" evidence="2">
    <location>
        <position position="75"/>
    </location>
</feature>
<feature type="transmembrane region" description="Helical" evidence="1">
    <location>
        <begin position="33"/>
        <end position="55"/>
    </location>
</feature>
<comment type="caution">
    <text evidence="2">The sequence shown here is derived from an EMBL/GenBank/DDBJ whole genome shotgun (WGS) entry which is preliminary data.</text>
</comment>
<name>A0A0F9CAB7_9ZZZZ</name>
<accession>A0A0F9CAB7</accession>
<proteinExistence type="predicted"/>
<keyword evidence="1" id="KW-1133">Transmembrane helix</keyword>
<dbReference type="EMBL" id="LAZR01037022">
    <property type="protein sequence ID" value="KKL23302.1"/>
    <property type="molecule type" value="Genomic_DNA"/>
</dbReference>
<sequence>MTFGIVDGNIMEEFLMKYGERRLSKWRLRRRMIILWNYVIVWILVGCVTAGWLTWFCDVWTEKKISFNLLIGMLI</sequence>
<reference evidence="2" key="1">
    <citation type="journal article" date="2015" name="Nature">
        <title>Complex archaea that bridge the gap between prokaryotes and eukaryotes.</title>
        <authorList>
            <person name="Spang A."/>
            <person name="Saw J.H."/>
            <person name="Jorgensen S.L."/>
            <person name="Zaremba-Niedzwiedzka K."/>
            <person name="Martijn J."/>
            <person name="Lind A.E."/>
            <person name="van Eijk R."/>
            <person name="Schleper C."/>
            <person name="Guy L."/>
            <person name="Ettema T.J."/>
        </authorList>
    </citation>
    <scope>NUCLEOTIDE SEQUENCE</scope>
</reference>
<dbReference type="AlphaFoldDB" id="A0A0F9CAB7"/>
<gene>
    <name evidence="2" type="ORF">LCGC14_2426690</name>
</gene>
<protein>
    <submittedName>
        <fullName evidence="2">Uncharacterized protein</fullName>
    </submittedName>
</protein>
<evidence type="ECO:0000256" key="1">
    <source>
        <dbReference type="SAM" id="Phobius"/>
    </source>
</evidence>
<keyword evidence="1" id="KW-0472">Membrane</keyword>
<evidence type="ECO:0000313" key="2">
    <source>
        <dbReference type="EMBL" id="KKL23302.1"/>
    </source>
</evidence>
<organism evidence="2">
    <name type="scientific">marine sediment metagenome</name>
    <dbReference type="NCBI Taxonomy" id="412755"/>
    <lineage>
        <taxon>unclassified sequences</taxon>
        <taxon>metagenomes</taxon>
        <taxon>ecological metagenomes</taxon>
    </lineage>
</organism>
<keyword evidence="1" id="KW-0812">Transmembrane</keyword>